<sequence>MNKILIPILFFFTFLNFCAIAEGRRFRLNINATVSNGNDYQRVDNHEYKRFCVYMVCSIPDGNHVFGDIKVQNNVDKIINVPEECDLDDAITFFVTHLIRYRMRGQHCFADGGSHQQRNYNNWPQTRKRILNGRVDINYVTRHSLDEPTPTTTPNGTESDESESAGSVPTAEYNGSEYSGSD</sequence>
<name>A0A6V7Y083_MELEN</name>
<keyword evidence="2" id="KW-0732">Signal</keyword>
<feature type="signal peptide" evidence="2">
    <location>
        <begin position="1"/>
        <end position="23"/>
    </location>
</feature>
<dbReference type="AlphaFoldDB" id="A0A6V7Y083"/>
<reference evidence="3 4" key="1">
    <citation type="submission" date="2020-08" db="EMBL/GenBank/DDBJ databases">
        <authorList>
            <person name="Koutsovoulos G."/>
            <person name="Danchin GJ E."/>
        </authorList>
    </citation>
    <scope>NUCLEOTIDE SEQUENCE [LARGE SCALE GENOMIC DNA]</scope>
</reference>
<feature type="chain" id="PRO_5027664206" evidence="2">
    <location>
        <begin position="24"/>
        <end position="182"/>
    </location>
</feature>
<comment type="caution">
    <text evidence="3">The sequence shown here is derived from an EMBL/GenBank/DDBJ whole genome shotgun (WGS) entry which is preliminary data.</text>
</comment>
<proteinExistence type="predicted"/>
<evidence type="ECO:0000313" key="4">
    <source>
        <dbReference type="Proteomes" id="UP000580250"/>
    </source>
</evidence>
<evidence type="ECO:0000256" key="2">
    <source>
        <dbReference type="SAM" id="SignalP"/>
    </source>
</evidence>
<evidence type="ECO:0000313" key="3">
    <source>
        <dbReference type="EMBL" id="CAD2205022.1"/>
    </source>
</evidence>
<dbReference type="Proteomes" id="UP000580250">
    <property type="component" value="Unassembled WGS sequence"/>
</dbReference>
<gene>
    <name evidence="3" type="ORF">MENT_LOCUS58803</name>
</gene>
<organism evidence="3 4">
    <name type="scientific">Meloidogyne enterolobii</name>
    <name type="common">Root-knot nematode worm</name>
    <name type="synonym">Meloidogyne mayaguensis</name>
    <dbReference type="NCBI Taxonomy" id="390850"/>
    <lineage>
        <taxon>Eukaryota</taxon>
        <taxon>Metazoa</taxon>
        <taxon>Ecdysozoa</taxon>
        <taxon>Nematoda</taxon>
        <taxon>Chromadorea</taxon>
        <taxon>Rhabditida</taxon>
        <taxon>Tylenchina</taxon>
        <taxon>Tylenchomorpha</taxon>
        <taxon>Tylenchoidea</taxon>
        <taxon>Meloidogynidae</taxon>
        <taxon>Meloidogyninae</taxon>
        <taxon>Meloidogyne</taxon>
    </lineage>
</organism>
<dbReference type="EMBL" id="CAJEWN010002723">
    <property type="protein sequence ID" value="CAD2205022.1"/>
    <property type="molecule type" value="Genomic_DNA"/>
</dbReference>
<feature type="region of interest" description="Disordered" evidence="1">
    <location>
        <begin position="141"/>
        <end position="182"/>
    </location>
</feature>
<accession>A0A6V7Y083</accession>
<evidence type="ECO:0000256" key="1">
    <source>
        <dbReference type="SAM" id="MobiDB-lite"/>
    </source>
</evidence>
<protein>
    <submittedName>
        <fullName evidence="3">Uncharacterized protein</fullName>
    </submittedName>
</protein>